<comment type="caution">
    <text evidence="1">The sequence shown here is derived from an EMBL/GenBank/DDBJ whole genome shotgun (WGS) entry which is preliminary data.</text>
</comment>
<dbReference type="RefSeq" id="WP_082749269.1">
    <property type="nucleotide sequence ID" value="NZ_JACIIY010000095.1"/>
</dbReference>
<gene>
    <name evidence="1" type="ORF">IQ35_04136</name>
</gene>
<evidence type="ECO:0008006" key="3">
    <source>
        <dbReference type="Google" id="ProtNLM"/>
    </source>
</evidence>
<keyword evidence="2" id="KW-1185">Reference proteome</keyword>
<accession>A0A562JPL9</accession>
<proteinExistence type="predicted"/>
<reference evidence="1 2" key="1">
    <citation type="journal article" date="2015" name="Stand. Genomic Sci.">
        <title>Genomic Encyclopedia of Bacterial and Archaeal Type Strains, Phase III: the genomes of soil and plant-associated and newly described type strains.</title>
        <authorList>
            <person name="Whitman W.B."/>
            <person name="Woyke T."/>
            <person name="Klenk H.P."/>
            <person name="Zhou Y."/>
            <person name="Lilburn T.G."/>
            <person name="Beck B.J."/>
            <person name="De Vos P."/>
            <person name="Vandamme P."/>
            <person name="Eisen J.A."/>
            <person name="Garrity G."/>
            <person name="Hugenholtz P."/>
            <person name="Kyrpides N.C."/>
        </authorList>
    </citation>
    <scope>NUCLEOTIDE SEQUENCE [LARGE SCALE GENOMIC DNA]</scope>
    <source>
        <strain evidence="1 2">CGMCC 1.7748</strain>
    </source>
</reference>
<protein>
    <recommendedName>
        <fullName evidence="3">Transcriptional regulator</fullName>
    </recommendedName>
</protein>
<dbReference type="Proteomes" id="UP000316624">
    <property type="component" value="Unassembled WGS sequence"/>
</dbReference>
<evidence type="ECO:0000313" key="1">
    <source>
        <dbReference type="EMBL" id="TWH84925.1"/>
    </source>
</evidence>
<dbReference type="EMBL" id="VLKK01000078">
    <property type="protein sequence ID" value="TWH84925.1"/>
    <property type="molecule type" value="Genomic_DNA"/>
</dbReference>
<name>A0A562JPL9_SPHWJ</name>
<sequence>MATMQERREAFKRDAVRAWEEYQATGLHATMEEVDKWLESWRTANELPRAYVTNRQ</sequence>
<dbReference type="AlphaFoldDB" id="A0A562JPL9"/>
<organism evidence="1 2">
    <name type="scientific">Sphingobium wenxiniae (strain DSM 21828 / CGMCC 1.7748 / JZ-1)</name>
    <dbReference type="NCBI Taxonomy" id="595605"/>
    <lineage>
        <taxon>Bacteria</taxon>
        <taxon>Pseudomonadati</taxon>
        <taxon>Pseudomonadota</taxon>
        <taxon>Alphaproteobacteria</taxon>
        <taxon>Sphingomonadales</taxon>
        <taxon>Sphingomonadaceae</taxon>
        <taxon>Sphingobium</taxon>
    </lineage>
</organism>
<evidence type="ECO:0000313" key="2">
    <source>
        <dbReference type="Proteomes" id="UP000316624"/>
    </source>
</evidence>